<dbReference type="PROSITE" id="PS50293">
    <property type="entry name" value="TPR_REGION"/>
    <property type="match status" value="1"/>
</dbReference>
<dbReference type="InterPro" id="IPR011990">
    <property type="entry name" value="TPR-like_helical_dom_sf"/>
</dbReference>
<dbReference type="GO" id="GO:0009190">
    <property type="term" value="P:cyclic nucleotide biosynthetic process"/>
    <property type="evidence" value="ECO:0007669"/>
    <property type="project" value="InterPro"/>
</dbReference>
<keyword evidence="1" id="KW-0677">Repeat</keyword>
<dbReference type="InterPro" id="IPR029787">
    <property type="entry name" value="Nucleotide_cyclase"/>
</dbReference>
<proteinExistence type="predicted"/>
<dbReference type="InterPro" id="IPR001054">
    <property type="entry name" value="A/G_cyclase"/>
</dbReference>
<dbReference type="SMART" id="SM00028">
    <property type="entry name" value="TPR"/>
    <property type="match status" value="5"/>
</dbReference>
<dbReference type="OrthoDB" id="549777at2"/>
<dbReference type="SUPFAM" id="SSF55073">
    <property type="entry name" value="Nucleotide cyclase"/>
    <property type="match status" value="1"/>
</dbReference>
<dbReference type="CDD" id="cd07302">
    <property type="entry name" value="CHD"/>
    <property type="match status" value="1"/>
</dbReference>
<dbReference type="EMBL" id="SMFQ01000003">
    <property type="protein sequence ID" value="TCJ87823.1"/>
    <property type="molecule type" value="Genomic_DNA"/>
</dbReference>
<name>A0A4R1F1P2_9GAMM</name>
<keyword evidence="6" id="KW-1185">Reference proteome</keyword>
<reference evidence="5 6" key="1">
    <citation type="submission" date="2019-03" db="EMBL/GenBank/DDBJ databases">
        <title>Genomic Encyclopedia of Type Strains, Phase IV (KMG-IV): sequencing the most valuable type-strain genomes for metagenomic binning, comparative biology and taxonomic classification.</title>
        <authorList>
            <person name="Goeker M."/>
        </authorList>
    </citation>
    <scope>NUCLEOTIDE SEQUENCE [LARGE SCALE GENOMIC DNA]</scope>
    <source>
        <strain evidence="5 6">DSM 24830</strain>
    </source>
</reference>
<evidence type="ECO:0000259" key="4">
    <source>
        <dbReference type="PROSITE" id="PS50125"/>
    </source>
</evidence>
<feature type="repeat" description="TPR" evidence="3">
    <location>
        <begin position="407"/>
        <end position="440"/>
    </location>
</feature>
<dbReference type="GO" id="GO:0035556">
    <property type="term" value="P:intracellular signal transduction"/>
    <property type="evidence" value="ECO:0007669"/>
    <property type="project" value="InterPro"/>
</dbReference>
<dbReference type="NCBIfam" id="NF047558">
    <property type="entry name" value="TPR_END_plus"/>
    <property type="match status" value="1"/>
</dbReference>
<evidence type="ECO:0000256" key="1">
    <source>
        <dbReference type="ARBA" id="ARBA00022737"/>
    </source>
</evidence>
<sequence>MAKIRRLAAIMFTDIVGFTSLMGADEDNAIKILDKNREFHRSFVNKYRGEWLNEMGDGILSSFSTPTDAVRCACEIQREAINAGIGLRVGIHQGEVIFENSAVLGDGVNVASRLQDLAEKGSINISGAVYNDIKNKTGIEVEYLGEKSFKNVVEPIKVYKARCDLSLPELNRPAQSQSYTKDMRPSVAVLPFVNMSNDPEQEYFCDGITEDILNDLTQLKDIRVVARTSSFAYKDKNQDIRDIGLQLSVDTIVEGSVRKAGNQLRITAQLINVADGFHLWSDRYDRELEDVFAIQNEISKSIVESLEIELSTKDRRKIEKAKTQNVKAYDHYIKGRSYLHRIHRNTTNYAIQLFTQAIDIDKSYALAYSGLADSYAQYYMYFERKKSTLQKALDLSQKALQLDPDLAESHSSRGIALSQNGDYQEAEQEFEKALQINPNLFVANYQYARASRAQGKLSKAVHLFEAASKTRPDDYESSVFLVAAYDDLNETEKRDKEIKRCIKVVNNHLALNPGDSRALYLGAQVLIRAGEKDEAVKWMEKSMTIDPDEPSVYYNAACLSALMGNIEDAIKHFEFAIGAGYVSKEWIENDSDLDLIRDHPKFIEISQMLEA</sequence>
<dbReference type="PROSITE" id="PS50005">
    <property type="entry name" value="TPR"/>
    <property type="match status" value="2"/>
</dbReference>
<dbReference type="PANTHER" id="PTHR44858">
    <property type="entry name" value="TETRATRICOPEPTIDE REPEAT PROTEIN 6"/>
    <property type="match status" value="1"/>
</dbReference>
<dbReference type="RefSeq" id="WP_131906068.1">
    <property type="nucleotide sequence ID" value="NZ_BAAAFU010000004.1"/>
</dbReference>
<comment type="caution">
    <text evidence="5">The sequence shown here is derived from an EMBL/GenBank/DDBJ whole genome shotgun (WGS) entry which is preliminary data.</text>
</comment>
<dbReference type="Gene3D" id="3.30.70.1230">
    <property type="entry name" value="Nucleotide cyclase"/>
    <property type="match status" value="1"/>
</dbReference>
<dbReference type="SUPFAM" id="SSF48452">
    <property type="entry name" value="TPR-like"/>
    <property type="match status" value="1"/>
</dbReference>
<dbReference type="Gene3D" id="1.25.40.10">
    <property type="entry name" value="Tetratricopeptide repeat domain"/>
    <property type="match status" value="2"/>
</dbReference>
<evidence type="ECO:0000313" key="5">
    <source>
        <dbReference type="EMBL" id="TCJ87823.1"/>
    </source>
</evidence>
<gene>
    <name evidence="5" type="ORF">EV695_2338</name>
</gene>
<dbReference type="AlphaFoldDB" id="A0A4R1F1P2"/>
<dbReference type="Pfam" id="PF13181">
    <property type="entry name" value="TPR_8"/>
    <property type="match status" value="1"/>
</dbReference>
<dbReference type="InterPro" id="IPR050498">
    <property type="entry name" value="Ycf3"/>
</dbReference>
<organism evidence="5 6">
    <name type="scientific">Cocleimonas flava</name>
    <dbReference type="NCBI Taxonomy" id="634765"/>
    <lineage>
        <taxon>Bacteria</taxon>
        <taxon>Pseudomonadati</taxon>
        <taxon>Pseudomonadota</taxon>
        <taxon>Gammaproteobacteria</taxon>
        <taxon>Thiotrichales</taxon>
        <taxon>Thiotrichaceae</taxon>
        <taxon>Cocleimonas</taxon>
    </lineage>
</organism>
<dbReference type="PANTHER" id="PTHR44858:SF1">
    <property type="entry name" value="UDP-N-ACETYLGLUCOSAMINE--PEPTIDE N-ACETYLGLUCOSAMINYLTRANSFERASE SPINDLY-RELATED"/>
    <property type="match status" value="1"/>
</dbReference>
<dbReference type="GO" id="GO:0004016">
    <property type="term" value="F:adenylate cyclase activity"/>
    <property type="evidence" value="ECO:0007669"/>
    <property type="project" value="UniProtKB-ARBA"/>
</dbReference>
<accession>A0A4R1F1P2</accession>
<keyword evidence="2 3" id="KW-0802">TPR repeat</keyword>
<evidence type="ECO:0000313" key="6">
    <source>
        <dbReference type="Proteomes" id="UP000294887"/>
    </source>
</evidence>
<feature type="repeat" description="TPR" evidence="3">
    <location>
        <begin position="516"/>
        <end position="549"/>
    </location>
</feature>
<dbReference type="Pfam" id="PF00211">
    <property type="entry name" value="Guanylate_cyc"/>
    <property type="match status" value="1"/>
</dbReference>
<dbReference type="Gene3D" id="3.40.50.10070">
    <property type="entry name" value="TolB, N-terminal domain"/>
    <property type="match status" value="1"/>
</dbReference>
<dbReference type="Proteomes" id="UP000294887">
    <property type="component" value="Unassembled WGS sequence"/>
</dbReference>
<protein>
    <submittedName>
        <fullName evidence="5">Adenylate cyclase</fullName>
    </submittedName>
</protein>
<dbReference type="SMART" id="SM00044">
    <property type="entry name" value="CYCc"/>
    <property type="match status" value="1"/>
</dbReference>
<dbReference type="PROSITE" id="PS50125">
    <property type="entry name" value="GUANYLATE_CYCLASE_2"/>
    <property type="match status" value="1"/>
</dbReference>
<evidence type="ECO:0000256" key="3">
    <source>
        <dbReference type="PROSITE-ProRule" id="PRU00339"/>
    </source>
</evidence>
<dbReference type="InterPro" id="IPR019734">
    <property type="entry name" value="TPR_rpt"/>
</dbReference>
<feature type="domain" description="Guanylate cyclase" evidence="4">
    <location>
        <begin position="9"/>
        <end position="115"/>
    </location>
</feature>
<dbReference type="Pfam" id="PF14559">
    <property type="entry name" value="TPR_19"/>
    <property type="match status" value="1"/>
</dbReference>
<evidence type="ECO:0000256" key="2">
    <source>
        <dbReference type="ARBA" id="ARBA00022803"/>
    </source>
</evidence>